<evidence type="ECO:0000313" key="1">
    <source>
        <dbReference type="EMBL" id="TDT47477.1"/>
    </source>
</evidence>
<evidence type="ECO:0000313" key="2">
    <source>
        <dbReference type="Proteomes" id="UP000294749"/>
    </source>
</evidence>
<dbReference type="EMBL" id="SOAY01000010">
    <property type="protein sequence ID" value="TDT47477.1"/>
    <property type="molecule type" value="Genomic_DNA"/>
</dbReference>
<organism evidence="1 2">
    <name type="scientific">Maribacter spongiicola</name>
    <dbReference type="NCBI Taxonomy" id="1206753"/>
    <lineage>
        <taxon>Bacteria</taxon>
        <taxon>Pseudomonadati</taxon>
        <taxon>Bacteroidota</taxon>
        <taxon>Flavobacteriia</taxon>
        <taxon>Flavobacteriales</taxon>
        <taxon>Flavobacteriaceae</taxon>
        <taxon>Maribacter</taxon>
    </lineage>
</organism>
<gene>
    <name evidence="1" type="ORF">CLV90_1553</name>
</gene>
<sequence>MASIFKFGVYYGGIYIKEVLKYAQIVTLSVFGRLFSNSSSINFNHASVQTGAKNKKS</sequence>
<dbReference type="AlphaFoldDB" id="A0A4R7K840"/>
<dbReference type="Proteomes" id="UP000294749">
    <property type="component" value="Unassembled WGS sequence"/>
</dbReference>
<reference evidence="1 2" key="1">
    <citation type="submission" date="2019-03" db="EMBL/GenBank/DDBJ databases">
        <title>Genomic Encyclopedia of Archaeal and Bacterial Type Strains, Phase II (KMG-II): from individual species to whole genera.</title>
        <authorList>
            <person name="Goeker M."/>
        </authorList>
    </citation>
    <scope>NUCLEOTIDE SEQUENCE [LARGE SCALE GENOMIC DNA]</scope>
    <source>
        <strain evidence="1 2">DSM 25233</strain>
    </source>
</reference>
<comment type="caution">
    <text evidence="1">The sequence shown here is derived from an EMBL/GenBank/DDBJ whole genome shotgun (WGS) entry which is preliminary data.</text>
</comment>
<accession>A0A4R7K840</accession>
<protein>
    <submittedName>
        <fullName evidence="1">Uncharacterized protein</fullName>
    </submittedName>
</protein>
<name>A0A4R7K840_9FLAO</name>
<proteinExistence type="predicted"/>
<keyword evidence="2" id="KW-1185">Reference proteome</keyword>